<evidence type="ECO:0000313" key="2">
    <source>
        <dbReference type="EMBL" id="KAH9588581.1"/>
    </source>
</evidence>
<dbReference type="GO" id="GO:0006412">
    <property type="term" value="P:translation"/>
    <property type="evidence" value="ECO:0007669"/>
    <property type="project" value="InterPro"/>
</dbReference>
<dbReference type="InterPro" id="IPR011332">
    <property type="entry name" value="Ribosomal_zn-bd"/>
</dbReference>
<accession>A0A095ALM3</accession>
<dbReference type="EMBL" id="KL250652">
    <property type="protein sequence ID" value="KGB35041.1"/>
    <property type="molecule type" value="Genomic_DNA"/>
</dbReference>
<dbReference type="KEGG" id="shx:MS3_00005941"/>
<reference evidence="2" key="3">
    <citation type="submission" date="2021-06" db="EMBL/GenBank/DDBJ databases">
        <title>Chromosome-level genome assembly for S. haematobium.</title>
        <authorList>
            <person name="Stroehlein A.J."/>
        </authorList>
    </citation>
    <scope>NUCLEOTIDE SEQUENCE</scope>
</reference>
<protein>
    <submittedName>
        <fullName evidence="3">39S ribosomal protein L32, mitochondrial</fullName>
    </submittedName>
    <submittedName>
        <fullName evidence="2">54S ribosomal protein L32, mitochondrial, variant 4</fullName>
    </submittedName>
</protein>
<dbReference type="EMBL" id="AMPZ03000003">
    <property type="protein sequence ID" value="KAH9588581.1"/>
    <property type="molecule type" value="Genomic_DNA"/>
</dbReference>
<dbReference type="GO" id="GO:0005840">
    <property type="term" value="C:ribosome"/>
    <property type="evidence" value="ECO:0007669"/>
    <property type="project" value="UniProtKB-KW"/>
</dbReference>
<dbReference type="GeneID" id="24590899"/>
<feature type="compositionally biased region" description="Polar residues" evidence="1">
    <location>
        <begin position="176"/>
        <end position="191"/>
    </location>
</feature>
<dbReference type="AlphaFoldDB" id="A0A095ALM3"/>
<evidence type="ECO:0000256" key="1">
    <source>
        <dbReference type="SAM" id="MobiDB-lite"/>
    </source>
</evidence>
<feature type="region of interest" description="Disordered" evidence="1">
    <location>
        <begin position="161"/>
        <end position="191"/>
    </location>
</feature>
<reference evidence="2" key="2">
    <citation type="journal article" date="2019" name="Gigascience">
        <title>High-quality Schistosoma haematobium genome achieved by single-molecule and long-range sequencing.</title>
        <authorList>
            <person name="Stroehlein A.J."/>
            <person name="Korhonen P.K."/>
            <person name="Chong T.M."/>
            <person name="Lim Y.L."/>
            <person name="Chan K.G."/>
            <person name="Webster B."/>
            <person name="Rollinson D."/>
            <person name="Brindley P.J."/>
            <person name="Gasser R.B."/>
            <person name="Young N.D."/>
        </authorList>
    </citation>
    <scope>NUCLEOTIDE SEQUENCE</scope>
</reference>
<proteinExistence type="predicted"/>
<reference evidence="2" key="4">
    <citation type="journal article" date="2022" name="PLoS Pathog.">
        <title>Chromosome-level genome of Schistosoma haematobium underpins genome-wide explorations of molecular variation.</title>
        <authorList>
            <person name="Stroehlein A.J."/>
            <person name="Korhonen P.K."/>
            <person name="Lee V.V."/>
            <person name="Ralph S.A."/>
            <person name="Mentink-Kane M."/>
            <person name="You H."/>
            <person name="McManus D.P."/>
            <person name="Tchuente L.T."/>
            <person name="Stothard J.R."/>
            <person name="Kaur P."/>
            <person name="Dudchenko O."/>
            <person name="Aiden E.L."/>
            <person name="Yang B."/>
            <person name="Yang H."/>
            <person name="Emery A.M."/>
            <person name="Webster B.L."/>
            <person name="Brindley P.J."/>
            <person name="Rollinson D."/>
            <person name="Chang B.C.H."/>
            <person name="Gasser R.B."/>
            <person name="Young N.D."/>
        </authorList>
    </citation>
    <scope>NUCLEOTIDE SEQUENCE</scope>
</reference>
<evidence type="ECO:0000313" key="4">
    <source>
        <dbReference type="Proteomes" id="UP000471633"/>
    </source>
</evidence>
<sequence>MAQIYHALKSIILDFFGRGKSIRHCITHSVKPFDLAADTAALYHSSFFGSLKLWEDSIYFAVPKKRRTAEERRMRKFLSCRFPLSFYMTFVVRSGDYKPRDDLTPCKFCGYLNPRNFLCTNCYSKVREETNFLRSLVNGQLPSDHEVKFIYNDDNSTNASVSNAEVKVPGSRPSWFPSTLQETKSPGGENS</sequence>
<dbReference type="RefSeq" id="XP_012794807.1">
    <property type="nucleotide sequence ID" value="XM_012939353.2"/>
</dbReference>
<keyword evidence="3" id="KW-0687">Ribonucleoprotein</keyword>
<dbReference type="CTD" id="24590899"/>
<gene>
    <name evidence="2" type="primary">MRPL32_1</name>
    <name evidence="2" type="ORF">MS3_00005941</name>
    <name evidence="3" type="ORF">MS3_03283</name>
</gene>
<organism evidence="3">
    <name type="scientific">Schistosoma haematobium</name>
    <name type="common">Blood fluke</name>
    <dbReference type="NCBI Taxonomy" id="6185"/>
    <lineage>
        <taxon>Eukaryota</taxon>
        <taxon>Metazoa</taxon>
        <taxon>Spiralia</taxon>
        <taxon>Lophotrochozoa</taxon>
        <taxon>Platyhelminthes</taxon>
        <taxon>Trematoda</taxon>
        <taxon>Digenea</taxon>
        <taxon>Strigeidida</taxon>
        <taxon>Schistosomatoidea</taxon>
        <taxon>Schistosomatidae</taxon>
        <taxon>Schistosoma</taxon>
    </lineage>
</organism>
<name>A0A095ALM3_SCHHA</name>
<keyword evidence="4" id="KW-1185">Reference proteome</keyword>
<evidence type="ECO:0000313" key="3">
    <source>
        <dbReference type="EMBL" id="KGB35041.1"/>
    </source>
</evidence>
<dbReference type="Proteomes" id="UP000471633">
    <property type="component" value="Unassembled WGS sequence"/>
</dbReference>
<dbReference type="STRING" id="6185.A0A095ALM3"/>
<keyword evidence="3" id="KW-0689">Ribosomal protein</keyword>
<dbReference type="SUPFAM" id="SSF57829">
    <property type="entry name" value="Zn-binding ribosomal proteins"/>
    <property type="match status" value="1"/>
</dbReference>
<reference evidence="3" key="1">
    <citation type="journal article" date="2012" name="Nat. Genet.">
        <title>Whole-genome sequence of Schistosoma haematobium.</title>
        <authorList>
            <person name="Young N.D."/>
            <person name="Jex A.R."/>
            <person name="Li B."/>
            <person name="Liu S."/>
            <person name="Yang L."/>
            <person name="Xiong Z."/>
            <person name="Li Y."/>
            <person name="Cantacessi C."/>
            <person name="Hall R.S."/>
            <person name="Xu X."/>
            <person name="Chen F."/>
            <person name="Wu X."/>
            <person name="Zerlotini A."/>
            <person name="Oliveira G."/>
            <person name="Hofmann A."/>
            <person name="Zhang G."/>
            <person name="Fang X."/>
            <person name="Kang Y."/>
            <person name="Campbell B.E."/>
            <person name="Loukas A."/>
            <person name="Ranganathan S."/>
            <person name="Rollinson D."/>
            <person name="Rinaldi G."/>
            <person name="Brindley P.J."/>
            <person name="Yang H."/>
            <person name="Wang J."/>
            <person name="Wang J."/>
            <person name="Gasser R.B."/>
        </authorList>
    </citation>
    <scope>NUCLEOTIDE SEQUENCE [LARGE SCALE GENOMIC DNA]</scope>
</reference>